<accession>A0A7W7RP10</accession>
<reference evidence="1 2" key="1">
    <citation type="submission" date="2020-08" db="EMBL/GenBank/DDBJ databases">
        <title>Sequencing the genomes of 1000 actinobacteria strains.</title>
        <authorList>
            <person name="Klenk H.-P."/>
        </authorList>
    </citation>
    <scope>NUCLEOTIDE SEQUENCE [LARGE SCALE GENOMIC DNA]</scope>
    <source>
        <strain evidence="1 2">DSM 102030</strain>
    </source>
</reference>
<keyword evidence="2" id="KW-1185">Reference proteome</keyword>
<evidence type="ECO:0000313" key="2">
    <source>
        <dbReference type="Proteomes" id="UP000523007"/>
    </source>
</evidence>
<evidence type="ECO:0008006" key="3">
    <source>
        <dbReference type="Google" id="ProtNLM"/>
    </source>
</evidence>
<organism evidence="1 2">
    <name type="scientific">Lipingzhangella halophila</name>
    <dbReference type="NCBI Taxonomy" id="1783352"/>
    <lineage>
        <taxon>Bacteria</taxon>
        <taxon>Bacillati</taxon>
        <taxon>Actinomycetota</taxon>
        <taxon>Actinomycetes</taxon>
        <taxon>Streptosporangiales</taxon>
        <taxon>Nocardiopsidaceae</taxon>
        <taxon>Lipingzhangella</taxon>
    </lineage>
</organism>
<protein>
    <recommendedName>
        <fullName evidence="3">Asp23/Gls24 family envelope stress response protein</fullName>
    </recommendedName>
</protein>
<comment type="caution">
    <text evidence="1">The sequence shown here is derived from an EMBL/GenBank/DDBJ whole genome shotgun (WGS) entry which is preliminary data.</text>
</comment>
<evidence type="ECO:0000313" key="1">
    <source>
        <dbReference type="EMBL" id="MBB4935242.1"/>
    </source>
</evidence>
<name>A0A7W7RP10_9ACTN</name>
<sequence>MRGDVASEGRRIADTVSGLPDIEGLSSGSLGTVCTPVPGGRIEGVALRDDSVQVGVVVRLGRPLPEIAADVHDAVLAMVPGRRVHVSIEDVAPDPAGTVTPPVR</sequence>
<proteinExistence type="predicted"/>
<dbReference type="EMBL" id="JACHJT010000002">
    <property type="protein sequence ID" value="MBB4935242.1"/>
    <property type="molecule type" value="Genomic_DNA"/>
</dbReference>
<dbReference type="RefSeq" id="WP_312885708.1">
    <property type="nucleotide sequence ID" value="NZ_JACHJT010000002.1"/>
</dbReference>
<dbReference type="Proteomes" id="UP000523007">
    <property type="component" value="Unassembled WGS sequence"/>
</dbReference>
<dbReference type="AlphaFoldDB" id="A0A7W7RP10"/>
<gene>
    <name evidence="1" type="ORF">F4561_006136</name>
</gene>